<protein>
    <submittedName>
        <fullName evidence="1">Uncharacterized protein</fullName>
    </submittedName>
</protein>
<comment type="caution">
    <text evidence="1">The sequence shown here is derived from an EMBL/GenBank/DDBJ whole genome shotgun (WGS) entry which is preliminary data.</text>
</comment>
<gene>
    <name evidence="1" type="ORF">SDC9_212549</name>
</gene>
<dbReference type="InterPro" id="IPR023296">
    <property type="entry name" value="Glyco_hydro_beta-prop_sf"/>
</dbReference>
<sequence>MAFALDYRTMEMSDVKIIASRSCFPQGEQKNERSYDVVFTSGIERLRNGRALLYAGLSDCAIGKILIADPLDEYEAL</sequence>
<organism evidence="1">
    <name type="scientific">bioreactor metagenome</name>
    <dbReference type="NCBI Taxonomy" id="1076179"/>
    <lineage>
        <taxon>unclassified sequences</taxon>
        <taxon>metagenomes</taxon>
        <taxon>ecological metagenomes</taxon>
    </lineage>
</organism>
<dbReference type="PANTHER" id="PTHR37036">
    <property type="match status" value="1"/>
</dbReference>
<proteinExistence type="predicted"/>
<dbReference type="Pfam" id="PF08950">
    <property type="entry name" value="DUF1861"/>
    <property type="match status" value="1"/>
</dbReference>
<dbReference type="PANTHER" id="PTHR37036:SF2">
    <property type="entry name" value="DUF1861 FAMILY PROTEIN"/>
    <property type="match status" value="1"/>
</dbReference>
<dbReference type="SUPFAM" id="SSF75005">
    <property type="entry name" value="Arabinanase/levansucrase/invertase"/>
    <property type="match status" value="1"/>
</dbReference>
<name>A0A645JNB5_9ZZZZ</name>
<reference evidence="1" key="1">
    <citation type="submission" date="2019-08" db="EMBL/GenBank/DDBJ databases">
        <authorList>
            <person name="Kucharzyk K."/>
            <person name="Murdoch R.W."/>
            <person name="Higgins S."/>
            <person name="Loffler F."/>
        </authorList>
    </citation>
    <scope>NUCLEOTIDE SEQUENCE</scope>
</reference>
<accession>A0A645JNB5</accession>
<dbReference type="InterPro" id="IPR015045">
    <property type="entry name" value="MPT-1-like_LmxM"/>
</dbReference>
<evidence type="ECO:0000313" key="1">
    <source>
        <dbReference type="EMBL" id="MPN64772.1"/>
    </source>
</evidence>
<dbReference type="AlphaFoldDB" id="A0A645JNB5"/>
<dbReference type="EMBL" id="VSSQ01146118">
    <property type="protein sequence ID" value="MPN64772.1"/>
    <property type="molecule type" value="Genomic_DNA"/>
</dbReference>
<dbReference type="Gene3D" id="2.115.10.20">
    <property type="entry name" value="Glycosyl hydrolase domain, family 43"/>
    <property type="match status" value="1"/>
</dbReference>